<organism evidence="1 2">
    <name type="scientific">Cladophialophora carrionii CBS 160.54</name>
    <dbReference type="NCBI Taxonomy" id="1279043"/>
    <lineage>
        <taxon>Eukaryota</taxon>
        <taxon>Fungi</taxon>
        <taxon>Dikarya</taxon>
        <taxon>Ascomycota</taxon>
        <taxon>Pezizomycotina</taxon>
        <taxon>Eurotiomycetes</taxon>
        <taxon>Chaetothyriomycetidae</taxon>
        <taxon>Chaetothyriales</taxon>
        <taxon>Herpotrichiellaceae</taxon>
        <taxon>Cladophialophora</taxon>
    </lineage>
</organism>
<proteinExistence type="predicted"/>
<protein>
    <submittedName>
        <fullName evidence="1">Uncharacterized protein</fullName>
    </submittedName>
</protein>
<dbReference type="EMBL" id="KB822697">
    <property type="protein sequence ID" value="ETI28658.1"/>
    <property type="molecule type" value="Genomic_DNA"/>
</dbReference>
<dbReference type="OrthoDB" id="4161753at2759"/>
<dbReference type="VEuPathDB" id="FungiDB:G647_01109"/>
<reference evidence="1 2" key="1">
    <citation type="submission" date="2013-03" db="EMBL/GenBank/DDBJ databases">
        <title>The Genome Sequence of Cladophialophora carrionii CBS 160.54.</title>
        <authorList>
            <consortium name="The Broad Institute Genomics Platform"/>
            <person name="Cuomo C."/>
            <person name="de Hoog S."/>
            <person name="Gorbushina A."/>
            <person name="Walker B."/>
            <person name="Young S.K."/>
            <person name="Zeng Q."/>
            <person name="Gargeya S."/>
            <person name="Fitzgerald M."/>
            <person name="Haas B."/>
            <person name="Abouelleil A."/>
            <person name="Allen A.W."/>
            <person name="Alvarado L."/>
            <person name="Arachchi H.M."/>
            <person name="Berlin A.M."/>
            <person name="Chapman S.B."/>
            <person name="Gainer-Dewar J."/>
            <person name="Goldberg J."/>
            <person name="Griggs A."/>
            <person name="Gujja S."/>
            <person name="Hansen M."/>
            <person name="Howarth C."/>
            <person name="Imamovic A."/>
            <person name="Ireland A."/>
            <person name="Larimer J."/>
            <person name="McCowan C."/>
            <person name="Murphy C."/>
            <person name="Pearson M."/>
            <person name="Poon T.W."/>
            <person name="Priest M."/>
            <person name="Roberts A."/>
            <person name="Saif S."/>
            <person name="Shea T."/>
            <person name="Sisk P."/>
            <person name="Sykes S."/>
            <person name="Wortman J."/>
            <person name="Nusbaum C."/>
            <person name="Birren B."/>
        </authorList>
    </citation>
    <scope>NUCLEOTIDE SEQUENCE [LARGE SCALE GENOMIC DNA]</scope>
    <source>
        <strain evidence="1 2">CBS 160.54</strain>
    </source>
</reference>
<dbReference type="Proteomes" id="UP000030678">
    <property type="component" value="Unassembled WGS sequence"/>
</dbReference>
<name>V9DQR8_9EURO</name>
<dbReference type="AlphaFoldDB" id="V9DQR8"/>
<dbReference type="GeneID" id="19979602"/>
<evidence type="ECO:0000313" key="2">
    <source>
        <dbReference type="Proteomes" id="UP000030678"/>
    </source>
</evidence>
<dbReference type="HOGENOM" id="CLU_1686392_0_0_1"/>
<evidence type="ECO:0000313" key="1">
    <source>
        <dbReference type="EMBL" id="ETI28658.1"/>
    </source>
</evidence>
<sequence>MPFSPFVVYGPGIGEDRKEGQLWRFCEYLTDKAFNFTIHEGSGNPAANVVPGVCELWEFPGYYATFLKDYPIVFGLAFDYNGCSSATDKHRNGINMPDYGTSDCYHAFESLLVEKCIFTNDVMAQMKMGKYPVIGGMLFKDCMRWTVMAPRHDLAPPPLH</sequence>
<gene>
    <name evidence="1" type="ORF">G647_01109</name>
</gene>
<accession>V9DQR8</accession>
<dbReference type="RefSeq" id="XP_008722732.1">
    <property type="nucleotide sequence ID" value="XM_008724510.1"/>
</dbReference>